<reference evidence="2" key="1">
    <citation type="journal article" date="2023" name="J Glob Antimicrob Resist">
        <title>Emergence of NDM-1 and KPC-3 carbapenemases in Kluyvera cryocrescens: Investigating genetic heterogeneity and acquisition routes of blaNDM-1 in Enterobacterales species in Portugal.</title>
        <authorList>
            <person name="Loiodice M."/>
            <person name="Ribeiro M."/>
            <person name="Peixe L."/>
            <person name="Novais A."/>
        </authorList>
    </citation>
    <scope>NUCLEOTIDE SEQUENCE</scope>
    <source>
        <strain evidence="2">K629</strain>
    </source>
</reference>
<dbReference type="CDD" id="cd20688">
    <property type="entry name" value="CdiI_Ecoli_Nm-like"/>
    <property type="match status" value="1"/>
</dbReference>
<evidence type="ECO:0000313" key="2">
    <source>
        <dbReference type="EMBL" id="MDW3777125.1"/>
    </source>
</evidence>
<organism evidence="2 3">
    <name type="scientific">Kluyvera cryocrescens</name>
    <name type="common">Kluyvera citrophila</name>
    <dbReference type="NCBI Taxonomy" id="580"/>
    <lineage>
        <taxon>Bacteria</taxon>
        <taxon>Pseudomonadati</taxon>
        <taxon>Pseudomonadota</taxon>
        <taxon>Gammaproteobacteria</taxon>
        <taxon>Enterobacterales</taxon>
        <taxon>Enterobacteriaceae</taxon>
        <taxon>Kluyvera</taxon>
    </lineage>
</organism>
<name>A0AAW9C7K8_KLUCR</name>
<dbReference type="Pfam" id="PF18624">
    <property type="entry name" value="CdiI_4"/>
    <property type="match status" value="1"/>
</dbReference>
<evidence type="ECO:0000259" key="1">
    <source>
        <dbReference type="Pfam" id="PF18624"/>
    </source>
</evidence>
<feature type="domain" description="CDI immunity protein" evidence="1">
    <location>
        <begin position="17"/>
        <end position="115"/>
    </location>
</feature>
<dbReference type="AlphaFoldDB" id="A0AAW9C7K8"/>
<comment type="caution">
    <text evidence="2">The sequence shown here is derived from an EMBL/GenBank/DDBJ whole genome shotgun (WGS) entry which is preliminary data.</text>
</comment>
<dbReference type="Proteomes" id="UP001276300">
    <property type="component" value="Unassembled WGS sequence"/>
</dbReference>
<dbReference type="NCBIfam" id="NF033826">
    <property type="entry name" value="immun_CdiI"/>
    <property type="match status" value="1"/>
</dbReference>
<accession>A0AAW9C7K8</accession>
<dbReference type="EMBL" id="JAUEQX010000007">
    <property type="protein sequence ID" value="MDW3777125.1"/>
    <property type="molecule type" value="Genomic_DNA"/>
</dbReference>
<dbReference type="RefSeq" id="WP_172729152.1">
    <property type="nucleotide sequence ID" value="NZ_CP134165.1"/>
</dbReference>
<dbReference type="InterPro" id="IPR041256">
    <property type="entry name" value="CdiI_4"/>
</dbReference>
<gene>
    <name evidence="2" type="primary">cdiI</name>
    <name evidence="2" type="ORF">QWU01_09905</name>
</gene>
<protein>
    <submittedName>
        <fullName evidence="2">Ribonuclease toxin immunity protein CdiI</fullName>
    </submittedName>
</protein>
<sequence length="120" mass="14189">MKVLFDLPYIKTDRYLVIKGYFDLMYNDDLFLNAVESIVKKHSFMRDGVYCFFPDMNSYDESEHFEGVEFAVGYPPSEAETINVSEEICYHYVHQACERYLKIHPENAEMVNSLLDKITY</sequence>
<proteinExistence type="predicted"/>
<evidence type="ECO:0000313" key="3">
    <source>
        <dbReference type="Proteomes" id="UP001276300"/>
    </source>
</evidence>